<protein>
    <submittedName>
        <fullName evidence="2">Uncharacterized protein</fullName>
    </submittedName>
</protein>
<evidence type="ECO:0000313" key="2">
    <source>
        <dbReference type="EMBL" id="SEG84271.1"/>
    </source>
</evidence>
<accession>A0A1H6DGG1</accession>
<dbReference type="AlphaFoldDB" id="A0A1H6DGG1"/>
<evidence type="ECO:0000313" key="3">
    <source>
        <dbReference type="Proteomes" id="UP000236754"/>
    </source>
</evidence>
<feature type="compositionally biased region" description="Basic and acidic residues" evidence="1">
    <location>
        <begin position="55"/>
        <end position="68"/>
    </location>
</feature>
<organism evidence="2 3">
    <name type="scientific">Actinacidiphila yanglinensis</name>
    <dbReference type="NCBI Taxonomy" id="310779"/>
    <lineage>
        <taxon>Bacteria</taxon>
        <taxon>Bacillati</taxon>
        <taxon>Actinomycetota</taxon>
        <taxon>Actinomycetes</taxon>
        <taxon>Kitasatosporales</taxon>
        <taxon>Streptomycetaceae</taxon>
        <taxon>Actinacidiphila</taxon>
    </lineage>
</organism>
<feature type="region of interest" description="Disordered" evidence="1">
    <location>
        <begin position="52"/>
        <end position="80"/>
    </location>
</feature>
<name>A0A1H6DGG1_9ACTN</name>
<evidence type="ECO:0000256" key="1">
    <source>
        <dbReference type="SAM" id="MobiDB-lite"/>
    </source>
</evidence>
<reference evidence="2 3" key="1">
    <citation type="submission" date="2016-10" db="EMBL/GenBank/DDBJ databases">
        <authorList>
            <person name="de Groot N.N."/>
        </authorList>
    </citation>
    <scope>NUCLEOTIDE SEQUENCE [LARGE SCALE GENOMIC DNA]</scope>
    <source>
        <strain evidence="2 3">CGMCC 4.2023</strain>
    </source>
</reference>
<dbReference type="Proteomes" id="UP000236754">
    <property type="component" value="Unassembled WGS sequence"/>
</dbReference>
<proteinExistence type="predicted"/>
<gene>
    <name evidence="2" type="ORF">SAMN05216223_11539</name>
</gene>
<dbReference type="EMBL" id="FNVU01000015">
    <property type="protein sequence ID" value="SEG84271.1"/>
    <property type="molecule type" value="Genomic_DNA"/>
</dbReference>
<sequence>MSVRVLAPDYQRIVFLLDDAAREGTGPMDCRRIAQRRGWETSAAGVTGVRAKARGMAERGRPAKERGGRFSAAFRPGGES</sequence>
<keyword evidence="3" id="KW-1185">Reference proteome</keyword>